<evidence type="ECO:0000313" key="5">
    <source>
        <dbReference type="Proteomes" id="UP000092600"/>
    </source>
</evidence>
<accession>A0A199VTX0</accession>
<keyword evidence="2" id="KW-0067">ATP-binding</keyword>
<name>A0A199VTX0_ANACO</name>
<dbReference type="PROSITE" id="PS50011">
    <property type="entry name" value="PROTEIN_KINASE_DOM"/>
    <property type="match status" value="1"/>
</dbReference>
<sequence length="73" mass="7847">MKTNNILLNASFHVKVADFGLSRLFPTNATGVSTTPQGTPGYINSYELGQLVDPTLGYDSDWVIRKTIGGACL</sequence>
<dbReference type="InterPro" id="IPR000719">
    <property type="entry name" value="Prot_kinase_dom"/>
</dbReference>
<dbReference type="Proteomes" id="UP000092600">
    <property type="component" value="Unassembled WGS sequence"/>
</dbReference>
<comment type="caution">
    <text evidence="4">The sequence shown here is derived from an EMBL/GenBank/DDBJ whole genome shotgun (WGS) entry which is preliminary data.</text>
</comment>
<dbReference type="GO" id="GO:0004672">
    <property type="term" value="F:protein kinase activity"/>
    <property type="evidence" value="ECO:0007669"/>
    <property type="project" value="InterPro"/>
</dbReference>
<dbReference type="AlphaFoldDB" id="A0A199VTX0"/>
<dbReference type="SUPFAM" id="SSF56112">
    <property type="entry name" value="Protein kinase-like (PK-like)"/>
    <property type="match status" value="1"/>
</dbReference>
<evidence type="ECO:0000256" key="2">
    <source>
        <dbReference type="ARBA" id="ARBA00022840"/>
    </source>
</evidence>
<keyword evidence="4" id="KW-0808">Transferase</keyword>
<evidence type="ECO:0000313" key="4">
    <source>
        <dbReference type="EMBL" id="OAY80489.1"/>
    </source>
</evidence>
<dbReference type="STRING" id="4615.A0A199VTX0"/>
<gene>
    <name evidence="4" type="ORF">ACMD2_13346</name>
</gene>
<keyword evidence="1" id="KW-0547">Nucleotide-binding</keyword>
<dbReference type="EMBL" id="LSRQ01000854">
    <property type="protein sequence ID" value="OAY80489.1"/>
    <property type="molecule type" value="Genomic_DNA"/>
</dbReference>
<protein>
    <submittedName>
        <fullName evidence="4">Putative serine/threonine-protein kinase</fullName>
    </submittedName>
</protein>
<feature type="domain" description="Protein kinase" evidence="3">
    <location>
        <begin position="1"/>
        <end position="73"/>
    </location>
</feature>
<dbReference type="InterPro" id="IPR011009">
    <property type="entry name" value="Kinase-like_dom_sf"/>
</dbReference>
<organism evidence="4 5">
    <name type="scientific">Ananas comosus</name>
    <name type="common">Pineapple</name>
    <name type="synonym">Ananas ananas</name>
    <dbReference type="NCBI Taxonomy" id="4615"/>
    <lineage>
        <taxon>Eukaryota</taxon>
        <taxon>Viridiplantae</taxon>
        <taxon>Streptophyta</taxon>
        <taxon>Embryophyta</taxon>
        <taxon>Tracheophyta</taxon>
        <taxon>Spermatophyta</taxon>
        <taxon>Magnoliopsida</taxon>
        <taxon>Liliopsida</taxon>
        <taxon>Poales</taxon>
        <taxon>Bromeliaceae</taxon>
        <taxon>Bromelioideae</taxon>
        <taxon>Ananas</taxon>
    </lineage>
</organism>
<proteinExistence type="predicted"/>
<evidence type="ECO:0000256" key="1">
    <source>
        <dbReference type="ARBA" id="ARBA00022741"/>
    </source>
</evidence>
<dbReference type="PANTHER" id="PTHR46008:SF2">
    <property type="entry name" value="LEAF RUST 10 DISEASE-RESISTANCE LOCUS RECEPTOR-LIKE PROTEIN KINASE-LIKE 1.4"/>
    <property type="match status" value="1"/>
</dbReference>
<dbReference type="Gene3D" id="1.10.510.10">
    <property type="entry name" value="Transferase(Phosphotransferase) domain 1"/>
    <property type="match status" value="1"/>
</dbReference>
<evidence type="ECO:0000259" key="3">
    <source>
        <dbReference type="PROSITE" id="PS50011"/>
    </source>
</evidence>
<reference evidence="4 5" key="1">
    <citation type="journal article" date="2016" name="DNA Res.">
        <title>The draft genome of MD-2 pineapple using hybrid error correction of long reads.</title>
        <authorList>
            <person name="Redwan R.M."/>
            <person name="Saidin A."/>
            <person name="Kumar S.V."/>
        </authorList>
    </citation>
    <scope>NUCLEOTIDE SEQUENCE [LARGE SCALE GENOMIC DNA]</scope>
    <source>
        <strain evidence="5">cv. MD2</strain>
        <tissue evidence="4">Leaf</tissue>
    </source>
</reference>
<keyword evidence="4" id="KW-0418">Kinase</keyword>
<dbReference type="PANTHER" id="PTHR46008">
    <property type="entry name" value="LEAF RUST 10 DISEASE-RESISTANCE LOCUS RECEPTOR-LIKE PROTEIN KINASE-LIKE 1.4"/>
    <property type="match status" value="1"/>
</dbReference>
<dbReference type="GO" id="GO:0005524">
    <property type="term" value="F:ATP binding"/>
    <property type="evidence" value="ECO:0007669"/>
    <property type="project" value="UniProtKB-KW"/>
</dbReference>